<accession>A0A5E4PNL1</accession>
<feature type="coiled-coil region" evidence="1">
    <location>
        <begin position="209"/>
        <end position="239"/>
    </location>
</feature>
<evidence type="ECO:0000256" key="1">
    <source>
        <dbReference type="SAM" id="Coils"/>
    </source>
</evidence>
<evidence type="ECO:0000313" key="3">
    <source>
        <dbReference type="Proteomes" id="UP000324832"/>
    </source>
</evidence>
<gene>
    <name evidence="2" type="ORF">LSINAPIS_LOCUS1197</name>
</gene>
<organism evidence="2 3">
    <name type="scientific">Leptidea sinapis</name>
    <dbReference type="NCBI Taxonomy" id="189913"/>
    <lineage>
        <taxon>Eukaryota</taxon>
        <taxon>Metazoa</taxon>
        <taxon>Ecdysozoa</taxon>
        <taxon>Arthropoda</taxon>
        <taxon>Hexapoda</taxon>
        <taxon>Insecta</taxon>
        <taxon>Pterygota</taxon>
        <taxon>Neoptera</taxon>
        <taxon>Endopterygota</taxon>
        <taxon>Lepidoptera</taxon>
        <taxon>Glossata</taxon>
        <taxon>Ditrysia</taxon>
        <taxon>Papilionoidea</taxon>
        <taxon>Pieridae</taxon>
        <taxon>Dismorphiinae</taxon>
        <taxon>Leptidea</taxon>
    </lineage>
</organism>
<sequence>KKLNKANQTKKRKKLTCCQRCRRRICIWIYRRIKRCIRKKMFGKDKPPQLAEFEIGGMNIDDIKDKLTKKGTKSVETIYRTKINKSTKSIPLKEKILNEFSRHSLIKPTGKIKSILDNLNEGKLYVGLSANSLPKITSEEMRKFRKWDEVLTNQRKFSFNDSKLDVLDIHELKKKFSITPSKLVDLNDMIEDYKKTKFSLTEILKNSNIDIKNLDKKNLEKLINKYKEQKEKRNSFVKQPKLQQLKSDLLVLPRFVATKTCTCDDVPVEPTDPSLPDVNDDASTTKKSRKRCCPYNFDGKLCKYVGDRYLCGYNHNHGTPEGPDHIIELQNNCRIHAGRLECGYIEPPYPGSRRPPGRDEDEAEICCEGCRRRCKLSTCCRKRRNKRLKKNALTKSSQYNSKKERPTGKAMSGIGDLKERNLYLGLSKASNLNLTSKEKVQVGKLAQKIEKKLRNHSIPDFKLDDLNVEELKKRYSLTPSKLADLRSMVEDYAKDKFSLTDIDKKLRTDLKNLDKEKLEKLIQQYKEQKRKRVSIVKQSKLKQFKSDLNAKISTIKQKYN</sequence>
<dbReference type="Proteomes" id="UP000324832">
    <property type="component" value="Unassembled WGS sequence"/>
</dbReference>
<feature type="coiled-coil region" evidence="1">
    <location>
        <begin position="508"/>
        <end position="538"/>
    </location>
</feature>
<evidence type="ECO:0000313" key="2">
    <source>
        <dbReference type="EMBL" id="VVC87654.1"/>
    </source>
</evidence>
<proteinExistence type="predicted"/>
<dbReference type="AlphaFoldDB" id="A0A5E4PNL1"/>
<dbReference type="EMBL" id="FZQP02000154">
    <property type="protein sequence ID" value="VVC87654.1"/>
    <property type="molecule type" value="Genomic_DNA"/>
</dbReference>
<feature type="non-terminal residue" evidence="2">
    <location>
        <position position="1"/>
    </location>
</feature>
<protein>
    <submittedName>
        <fullName evidence="2">Uncharacterized protein</fullName>
    </submittedName>
</protein>
<reference evidence="2 3" key="1">
    <citation type="submission" date="2017-07" db="EMBL/GenBank/DDBJ databases">
        <authorList>
            <person name="Talla V."/>
            <person name="Backstrom N."/>
        </authorList>
    </citation>
    <scope>NUCLEOTIDE SEQUENCE [LARGE SCALE GENOMIC DNA]</scope>
</reference>
<feature type="non-terminal residue" evidence="2">
    <location>
        <position position="560"/>
    </location>
</feature>
<keyword evidence="1" id="KW-0175">Coiled coil</keyword>
<keyword evidence="3" id="KW-1185">Reference proteome</keyword>
<name>A0A5E4PNL1_9NEOP</name>